<dbReference type="PANTHER" id="PTHR30269">
    <property type="entry name" value="TRANSMEMBRANE PROTEIN YFCA"/>
    <property type="match status" value="1"/>
</dbReference>
<dbReference type="InterPro" id="IPR002781">
    <property type="entry name" value="TM_pro_TauE-like"/>
</dbReference>
<dbReference type="OrthoDB" id="5472127at2"/>
<feature type="transmembrane region" description="Helical" evidence="8">
    <location>
        <begin position="35"/>
        <end position="56"/>
    </location>
</feature>
<comment type="similarity">
    <text evidence="2 8">Belongs to the 4-toluene sulfonate uptake permease (TSUP) (TC 2.A.102) family.</text>
</comment>
<evidence type="ECO:0000256" key="2">
    <source>
        <dbReference type="ARBA" id="ARBA00009142"/>
    </source>
</evidence>
<sequence length="235" mass="24690">MTHWLLVSSVFAFAALVQSLTGVGYALVAAPLLMMLAPELVPGPLLLLESLLVLWLVIRERHAVDLRILRGALLASLPGAAIGVLIPLTFPAPVIAAVLGVGIIVLSVMALGGTMIPMTRWTMASAGFGAGAMNSIAGIGGPPLALVYRPRDAAELRTNLSLCVLIMSIFSIAALLLRQVTTVGSLAESARYVPTLFVGFFLARAMIHRISAAALARAVLWMSLLAGVSLLFRTK</sequence>
<evidence type="ECO:0000256" key="1">
    <source>
        <dbReference type="ARBA" id="ARBA00004651"/>
    </source>
</evidence>
<evidence type="ECO:0000256" key="8">
    <source>
        <dbReference type="RuleBase" id="RU363041"/>
    </source>
</evidence>
<dbReference type="Pfam" id="PF01925">
    <property type="entry name" value="TauE"/>
    <property type="match status" value="1"/>
</dbReference>
<dbReference type="InterPro" id="IPR052017">
    <property type="entry name" value="TSUP"/>
</dbReference>
<accession>A0A5A7S2K2</accession>
<feature type="transmembrane region" description="Helical" evidence="8">
    <location>
        <begin position="159"/>
        <end position="177"/>
    </location>
</feature>
<dbReference type="PANTHER" id="PTHR30269:SF37">
    <property type="entry name" value="MEMBRANE TRANSPORTER PROTEIN"/>
    <property type="match status" value="1"/>
</dbReference>
<keyword evidence="6 8" id="KW-1133">Transmembrane helix</keyword>
<comment type="caution">
    <text evidence="9">The sequence shown here is derived from an EMBL/GenBank/DDBJ whole genome shotgun (WGS) entry which is preliminary data.</text>
</comment>
<keyword evidence="10" id="KW-1185">Reference proteome</keyword>
<comment type="subcellular location">
    <subcellularLocation>
        <location evidence="1 8">Cell membrane</location>
        <topology evidence="1 8">Multi-pass membrane protein</topology>
    </subcellularLocation>
</comment>
<keyword evidence="3" id="KW-0813">Transport</keyword>
<evidence type="ECO:0000256" key="3">
    <source>
        <dbReference type="ARBA" id="ARBA00022448"/>
    </source>
</evidence>
<keyword evidence="7 8" id="KW-0472">Membrane</keyword>
<feature type="transmembrane region" description="Helical" evidence="8">
    <location>
        <begin position="128"/>
        <end position="147"/>
    </location>
</feature>
<feature type="transmembrane region" description="Helical" evidence="8">
    <location>
        <begin position="213"/>
        <end position="232"/>
    </location>
</feature>
<evidence type="ECO:0000256" key="7">
    <source>
        <dbReference type="ARBA" id="ARBA00023136"/>
    </source>
</evidence>
<keyword evidence="5 8" id="KW-0812">Transmembrane</keyword>
<proteinExistence type="inferred from homology"/>
<dbReference type="EMBL" id="VLNY01000018">
    <property type="protein sequence ID" value="KAA0018391.1"/>
    <property type="molecule type" value="Genomic_DNA"/>
</dbReference>
<dbReference type="GO" id="GO:0005886">
    <property type="term" value="C:plasma membrane"/>
    <property type="evidence" value="ECO:0007669"/>
    <property type="project" value="UniProtKB-SubCell"/>
</dbReference>
<gene>
    <name evidence="9" type="ORF">FOY51_24045</name>
</gene>
<evidence type="ECO:0000313" key="10">
    <source>
        <dbReference type="Proteomes" id="UP000322244"/>
    </source>
</evidence>
<evidence type="ECO:0000256" key="6">
    <source>
        <dbReference type="ARBA" id="ARBA00022989"/>
    </source>
</evidence>
<evidence type="ECO:0000256" key="4">
    <source>
        <dbReference type="ARBA" id="ARBA00022475"/>
    </source>
</evidence>
<organism evidence="9 10">
    <name type="scientific">Antrihabitans cavernicola</name>
    <dbReference type="NCBI Taxonomy" id="2495913"/>
    <lineage>
        <taxon>Bacteria</taxon>
        <taxon>Bacillati</taxon>
        <taxon>Actinomycetota</taxon>
        <taxon>Actinomycetes</taxon>
        <taxon>Mycobacteriales</taxon>
        <taxon>Nocardiaceae</taxon>
        <taxon>Antrihabitans</taxon>
    </lineage>
</organism>
<dbReference type="AlphaFoldDB" id="A0A5A7S2K2"/>
<name>A0A5A7S2K2_9NOCA</name>
<dbReference type="Proteomes" id="UP000322244">
    <property type="component" value="Unassembled WGS sequence"/>
</dbReference>
<reference evidence="9 10" key="1">
    <citation type="submission" date="2019-07" db="EMBL/GenBank/DDBJ databases">
        <title>Rhodococcus cavernicolus sp. nov., isolated from a cave.</title>
        <authorList>
            <person name="Lee S.D."/>
        </authorList>
    </citation>
    <scope>NUCLEOTIDE SEQUENCE [LARGE SCALE GENOMIC DNA]</scope>
    <source>
        <strain evidence="9 10">C1-24</strain>
    </source>
</reference>
<feature type="transmembrane region" description="Helical" evidence="8">
    <location>
        <begin position="189"/>
        <end position="207"/>
    </location>
</feature>
<dbReference type="RefSeq" id="WP_149432820.1">
    <property type="nucleotide sequence ID" value="NZ_VLNY01000018.1"/>
</dbReference>
<keyword evidence="4 8" id="KW-1003">Cell membrane</keyword>
<evidence type="ECO:0000256" key="5">
    <source>
        <dbReference type="ARBA" id="ARBA00022692"/>
    </source>
</evidence>
<evidence type="ECO:0000313" key="9">
    <source>
        <dbReference type="EMBL" id="KAA0018391.1"/>
    </source>
</evidence>
<feature type="transmembrane region" description="Helical" evidence="8">
    <location>
        <begin position="94"/>
        <end position="116"/>
    </location>
</feature>
<feature type="transmembrane region" description="Helical" evidence="8">
    <location>
        <begin position="68"/>
        <end position="88"/>
    </location>
</feature>
<protein>
    <recommendedName>
        <fullName evidence="8">Probable membrane transporter protein</fullName>
    </recommendedName>
</protein>